<dbReference type="EMBL" id="AWWV01013274">
    <property type="protein sequence ID" value="OMO62246.1"/>
    <property type="molecule type" value="Genomic_DNA"/>
</dbReference>
<proteinExistence type="predicted"/>
<evidence type="ECO:0000313" key="1">
    <source>
        <dbReference type="EMBL" id="OMO62246.1"/>
    </source>
</evidence>
<gene>
    <name evidence="1" type="ORF">CCACVL1_22939</name>
</gene>
<comment type="caution">
    <text evidence="1">The sequence shown here is derived from an EMBL/GenBank/DDBJ whole genome shotgun (WGS) entry which is preliminary data.</text>
</comment>
<dbReference type="Gramene" id="OMO62246">
    <property type="protein sequence ID" value="OMO62246"/>
    <property type="gene ID" value="CCACVL1_22939"/>
</dbReference>
<accession>A0A1R3GW20</accession>
<sequence length="43" mass="4939">GCYKVNITNDYDLRGYFLTTFNHYQQLGNTDAKPKSPGRLTVK</sequence>
<dbReference type="AlphaFoldDB" id="A0A1R3GW20"/>
<name>A0A1R3GW20_COCAP</name>
<organism evidence="1 2">
    <name type="scientific">Corchorus capsularis</name>
    <name type="common">Jute</name>
    <dbReference type="NCBI Taxonomy" id="210143"/>
    <lineage>
        <taxon>Eukaryota</taxon>
        <taxon>Viridiplantae</taxon>
        <taxon>Streptophyta</taxon>
        <taxon>Embryophyta</taxon>
        <taxon>Tracheophyta</taxon>
        <taxon>Spermatophyta</taxon>
        <taxon>Magnoliopsida</taxon>
        <taxon>eudicotyledons</taxon>
        <taxon>Gunneridae</taxon>
        <taxon>Pentapetalae</taxon>
        <taxon>rosids</taxon>
        <taxon>malvids</taxon>
        <taxon>Malvales</taxon>
        <taxon>Malvaceae</taxon>
        <taxon>Grewioideae</taxon>
        <taxon>Apeibeae</taxon>
        <taxon>Corchorus</taxon>
    </lineage>
</organism>
<dbReference type="Proteomes" id="UP000188268">
    <property type="component" value="Unassembled WGS sequence"/>
</dbReference>
<keyword evidence="2" id="KW-1185">Reference proteome</keyword>
<protein>
    <submittedName>
        <fullName evidence="1">Uncharacterized protein</fullName>
    </submittedName>
</protein>
<evidence type="ECO:0000313" key="2">
    <source>
        <dbReference type="Proteomes" id="UP000188268"/>
    </source>
</evidence>
<feature type="non-terminal residue" evidence="1">
    <location>
        <position position="43"/>
    </location>
</feature>
<feature type="non-terminal residue" evidence="1">
    <location>
        <position position="1"/>
    </location>
</feature>
<reference evidence="1 2" key="1">
    <citation type="submission" date="2013-09" db="EMBL/GenBank/DDBJ databases">
        <title>Corchorus capsularis genome sequencing.</title>
        <authorList>
            <person name="Alam M."/>
            <person name="Haque M.S."/>
            <person name="Islam M.S."/>
            <person name="Emdad E.M."/>
            <person name="Islam M.M."/>
            <person name="Ahmed B."/>
            <person name="Halim A."/>
            <person name="Hossen Q.M.M."/>
            <person name="Hossain M.Z."/>
            <person name="Ahmed R."/>
            <person name="Khan M.M."/>
            <person name="Islam R."/>
            <person name="Rashid M.M."/>
            <person name="Khan S.A."/>
            <person name="Rahman M.S."/>
            <person name="Alam M."/>
        </authorList>
    </citation>
    <scope>NUCLEOTIDE SEQUENCE [LARGE SCALE GENOMIC DNA]</scope>
    <source>
        <strain evidence="2">cv. CVL-1</strain>
        <tissue evidence="1">Whole seedling</tissue>
    </source>
</reference>